<proteinExistence type="predicted"/>
<feature type="signal peptide" evidence="1">
    <location>
        <begin position="1"/>
        <end position="21"/>
    </location>
</feature>
<organism evidence="2 3">
    <name type="scientific">candidate division WOR-1 bacterium RIFOXYC2_FULL_41_25</name>
    <dbReference type="NCBI Taxonomy" id="1802586"/>
    <lineage>
        <taxon>Bacteria</taxon>
        <taxon>Bacillati</taxon>
        <taxon>Saganbacteria</taxon>
    </lineage>
</organism>
<protein>
    <recommendedName>
        <fullName evidence="4">Porin domain-containing protein</fullName>
    </recommendedName>
</protein>
<accession>A0A1F4TN78</accession>
<comment type="caution">
    <text evidence="2">The sequence shown here is derived from an EMBL/GenBank/DDBJ whole genome shotgun (WGS) entry which is preliminary data.</text>
</comment>
<dbReference type="EMBL" id="MEUI01000021">
    <property type="protein sequence ID" value="OGC34182.1"/>
    <property type="molecule type" value="Genomic_DNA"/>
</dbReference>
<dbReference type="AlphaFoldDB" id="A0A1F4TN78"/>
<reference evidence="2 3" key="1">
    <citation type="journal article" date="2016" name="Nat. Commun.">
        <title>Thousands of microbial genomes shed light on interconnected biogeochemical processes in an aquifer system.</title>
        <authorList>
            <person name="Anantharaman K."/>
            <person name="Brown C.T."/>
            <person name="Hug L.A."/>
            <person name="Sharon I."/>
            <person name="Castelle C.J."/>
            <person name="Probst A.J."/>
            <person name="Thomas B.C."/>
            <person name="Singh A."/>
            <person name="Wilkins M.J."/>
            <person name="Karaoz U."/>
            <person name="Brodie E.L."/>
            <person name="Williams K.H."/>
            <person name="Hubbard S.S."/>
            <person name="Banfield J.F."/>
        </authorList>
    </citation>
    <scope>NUCLEOTIDE SEQUENCE [LARGE SCALE GENOMIC DNA]</scope>
</reference>
<dbReference type="SUPFAM" id="SSF56935">
    <property type="entry name" value="Porins"/>
    <property type="match status" value="1"/>
</dbReference>
<dbReference type="InterPro" id="IPR010870">
    <property type="entry name" value="Porin_O/P"/>
</dbReference>
<sequence>MKKILVLVLASLFLVSSVSFAVDLSTVKMNGDFRFRYTMDQTAGNNDAFGTPRARIKLSGQVNDDLLFVIQPDFAGLATGANVALADAYADLKCKIGIEKTMRFGQFLVPFAYDSGKYNVIVYPSHYNVIVPDRDWGLGVLGKAMAANYFVSLTNGNRSATDNNESKDLAAMVILPTQIAELGLSGYYGKTGATSVQQTAYGAYVKANVLSVDALLEYVAGDNWAGTAKLSNLYLNVSKKLGEIEPLVQYQIYDADTNTASNIVNTLTVGFNKYLDSNGSCLMLNYNIVNEETTSVDNNTLILQARVKI</sequence>
<feature type="chain" id="PRO_5009514642" description="Porin domain-containing protein" evidence="1">
    <location>
        <begin position="22"/>
        <end position="309"/>
    </location>
</feature>
<evidence type="ECO:0000313" key="3">
    <source>
        <dbReference type="Proteomes" id="UP000177309"/>
    </source>
</evidence>
<gene>
    <name evidence="2" type="ORF">A2462_08140</name>
</gene>
<dbReference type="Pfam" id="PF07396">
    <property type="entry name" value="Porin_O_P"/>
    <property type="match status" value="1"/>
</dbReference>
<evidence type="ECO:0008006" key="4">
    <source>
        <dbReference type="Google" id="ProtNLM"/>
    </source>
</evidence>
<evidence type="ECO:0000313" key="2">
    <source>
        <dbReference type="EMBL" id="OGC34182.1"/>
    </source>
</evidence>
<evidence type="ECO:0000256" key="1">
    <source>
        <dbReference type="SAM" id="SignalP"/>
    </source>
</evidence>
<keyword evidence="1" id="KW-0732">Signal</keyword>
<name>A0A1F4TN78_UNCSA</name>
<dbReference type="Proteomes" id="UP000177309">
    <property type="component" value="Unassembled WGS sequence"/>
</dbReference>
<dbReference type="InterPro" id="IPR023614">
    <property type="entry name" value="Porin_dom_sf"/>
</dbReference>
<dbReference type="Gene3D" id="2.40.160.10">
    <property type="entry name" value="Porin"/>
    <property type="match status" value="1"/>
</dbReference>